<sequence length="191" mass="22120">MRFTGKLKEPIIDFATHRLTILFEPQQDFSQAYEELKDCEKLSLEIKRYRRKRSLDANAYYWVLLTKLANVMQTSNPEMHNRMLLHYGQPEIIEGKAIYMTIPDTEEAERKVLNATDYHLQPTSQVREGVDGVMYRTYKLLRGSHTYDTAEMARLIDGLVTSCKEAGIPDAEIASPDEKRILKERYGVDIG</sequence>
<dbReference type="RefSeq" id="WP_118278951.1">
    <property type="nucleotide sequence ID" value="NZ_JAQDJO010000002.1"/>
</dbReference>
<organism evidence="1 2">
    <name type="scientific">[Ruminococcus] lactaris</name>
    <dbReference type="NCBI Taxonomy" id="46228"/>
    <lineage>
        <taxon>Bacteria</taxon>
        <taxon>Bacillati</taxon>
        <taxon>Bacillota</taxon>
        <taxon>Clostridia</taxon>
        <taxon>Lachnospirales</taxon>
        <taxon>Lachnospiraceae</taxon>
        <taxon>Mediterraneibacter</taxon>
    </lineage>
</organism>
<dbReference type="InterPro" id="IPR036619">
    <property type="entry name" value="NinB_sf"/>
</dbReference>
<name>A0A415D763_9FIRM</name>
<dbReference type="EMBL" id="QRMI01000011">
    <property type="protein sequence ID" value="RHJ62237.1"/>
    <property type="molecule type" value="Genomic_DNA"/>
</dbReference>
<protein>
    <submittedName>
        <fullName evidence="1">Uncharacterized protein</fullName>
    </submittedName>
</protein>
<dbReference type="Proteomes" id="UP000285832">
    <property type="component" value="Unassembled WGS sequence"/>
</dbReference>
<gene>
    <name evidence="1" type="ORF">DW116_05845</name>
</gene>
<accession>A0A415D763</accession>
<evidence type="ECO:0000313" key="2">
    <source>
        <dbReference type="Proteomes" id="UP000285832"/>
    </source>
</evidence>
<comment type="caution">
    <text evidence="1">The sequence shown here is derived from an EMBL/GenBank/DDBJ whole genome shotgun (WGS) entry which is preliminary data.</text>
</comment>
<proteinExistence type="predicted"/>
<evidence type="ECO:0000313" key="1">
    <source>
        <dbReference type="EMBL" id="RHJ62237.1"/>
    </source>
</evidence>
<dbReference type="Gene3D" id="1.10.3790.10">
    <property type="entry name" value="NinB"/>
    <property type="match status" value="1"/>
</dbReference>
<reference evidence="1 2" key="1">
    <citation type="submission" date="2018-08" db="EMBL/GenBank/DDBJ databases">
        <title>A genome reference for cultivated species of the human gut microbiota.</title>
        <authorList>
            <person name="Zou Y."/>
            <person name="Xue W."/>
            <person name="Luo G."/>
        </authorList>
    </citation>
    <scope>NUCLEOTIDE SEQUENCE [LARGE SCALE GENOMIC DNA]</scope>
    <source>
        <strain evidence="1 2">AM09-9</strain>
    </source>
</reference>
<dbReference type="AlphaFoldDB" id="A0A415D763"/>